<dbReference type="RefSeq" id="WP_128441170.1">
    <property type="nucleotide sequence ID" value="NZ_SBIP01000001.1"/>
</dbReference>
<proteinExistence type="predicted"/>
<keyword evidence="2" id="KW-1185">Reference proteome</keyword>
<gene>
    <name evidence="1" type="ORF">EPK99_03270</name>
</gene>
<comment type="caution">
    <text evidence="1">The sequence shown here is derived from an EMBL/GenBank/DDBJ whole genome shotgun (WGS) entry which is preliminary data.</text>
</comment>
<name>A0A3S3SAW1_9HYPH</name>
<accession>A0A3S3SAW1</accession>
<evidence type="ECO:0000313" key="1">
    <source>
        <dbReference type="EMBL" id="RWX81345.1"/>
    </source>
</evidence>
<reference evidence="1 2" key="1">
    <citation type="submission" date="2019-01" db="EMBL/GenBank/DDBJ databases">
        <title>The draft genome of Rhizobium sp. 24NR.</title>
        <authorList>
            <person name="Liu L."/>
            <person name="Liang L."/>
            <person name="Shi S."/>
            <person name="Xu L."/>
            <person name="Wang X."/>
            <person name="Li L."/>
            <person name="Zhang X."/>
        </authorList>
    </citation>
    <scope>NUCLEOTIDE SEQUENCE [LARGE SCALE GENOMIC DNA]</scope>
    <source>
        <strain evidence="1 2">24NR</strain>
    </source>
</reference>
<evidence type="ECO:0000313" key="2">
    <source>
        <dbReference type="Proteomes" id="UP000287687"/>
    </source>
</evidence>
<dbReference type="EMBL" id="SBIP01000001">
    <property type="protein sequence ID" value="RWX81345.1"/>
    <property type="molecule type" value="Genomic_DNA"/>
</dbReference>
<dbReference type="AlphaFoldDB" id="A0A3S3SAW1"/>
<protein>
    <submittedName>
        <fullName evidence="1">Uncharacterized protein</fullName>
    </submittedName>
</protein>
<organism evidence="1 2">
    <name type="scientific">Neorhizobium lilium</name>
    <dbReference type="NCBI Taxonomy" id="2503024"/>
    <lineage>
        <taxon>Bacteria</taxon>
        <taxon>Pseudomonadati</taxon>
        <taxon>Pseudomonadota</taxon>
        <taxon>Alphaproteobacteria</taxon>
        <taxon>Hyphomicrobiales</taxon>
        <taxon>Rhizobiaceae</taxon>
        <taxon>Rhizobium/Agrobacterium group</taxon>
        <taxon>Neorhizobium</taxon>
    </lineage>
</organism>
<dbReference type="Proteomes" id="UP000287687">
    <property type="component" value="Unassembled WGS sequence"/>
</dbReference>
<sequence>MAVALVDAVSRRIRDIHAKDAGWERHPVKKKGIENRCLEFEGQNLQRGTAASPGTAGPSASAISLLSRLGRRKKGTEFSICRRKRMVFAIRLRAQTVMPLL</sequence>